<gene>
    <name evidence="1" type="ORF">IAC77_01260</name>
</gene>
<name>A0A940IBX4_9PROT</name>
<dbReference type="Proteomes" id="UP000721442">
    <property type="component" value="Unassembled WGS sequence"/>
</dbReference>
<evidence type="ECO:0000313" key="1">
    <source>
        <dbReference type="EMBL" id="MBO8407071.1"/>
    </source>
</evidence>
<evidence type="ECO:0000313" key="2">
    <source>
        <dbReference type="Proteomes" id="UP000721442"/>
    </source>
</evidence>
<comment type="caution">
    <text evidence="1">The sequence shown here is derived from an EMBL/GenBank/DDBJ whole genome shotgun (WGS) entry which is preliminary data.</text>
</comment>
<organism evidence="1 2">
    <name type="scientific">Candidatus Enterousia excrementavium</name>
    <dbReference type="NCBI Taxonomy" id="2840789"/>
    <lineage>
        <taxon>Bacteria</taxon>
        <taxon>Pseudomonadati</taxon>
        <taxon>Pseudomonadota</taxon>
        <taxon>Alphaproteobacteria</taxon>
        <taxon>Candidatus Enterousia</taxon>
    </lineage>
</organism>
<protein>
    <submittedName>
        <fullName evidence="1">Uncharacterized protein</fullName>
    </submittedName>
</protein>
<accession>A0A940IBX4</accession>
<proteinExistence type="predicted"/>
<sequence length="311" mass="36523">MATKLHEDTFNTLQSTKHRVNENIAPTLFPTEAELNNTEYWLFSDLYNLFGETHMGAPNQITDTFLFTVKFSDFDKLRPVNPDGEKRAPDFHTFYNNHVATFYNNYTLNTPIGTITKRNAPDAKLTRYACWKFLHPWTHTLFAQLYFLMPDARFSTIYNASYKFSRIYHRDELTEYNKIINGIAHRNNANMRDFNASLHRAFFYTSDPNSIMEAYDLHGNILDHMGLLSLSARKRALHTAIRKWDTTKNMPFGKFVDILYNELINQRVAMIQQTSRAPEQDISKQSISQIKTELKNLERNFVQKFAYSRLR</sequence>
<dbReference type="AlphaFoldDB" id="A0A940IBX4"/>
<dbReference type="EMBL" id="JADINE010000019">
    <property type="protein sequence ID" value="MBO8407071.1"/>
    <property type="molecule type" value="Genomic_DNA"/>
</dbReference>
<reference evidence="1" key="2">
    <citation type="journal article" date="2021" name="PeerJ">
        <title>Extensive microbial diversity within the chicken gut microbiome revealed by metagenomics and culture.</title>
        <authorList>
            <person name="Gilroy R."/>
            <person name="Ravi A."/>
            <person name="Getino M."/>
            <person name="Pursley I."/>
            <person name="Horton D.L."/>
            <person name="Alikhan N.F."/>
            <person name="Baker D."/>
            <person name="Gharbi K."/>
            <person name="Hall N."/>
            <person name="Watson M."/>
            <person name="Adriaenssens E.M."/>
            <person name="Foster-Nyarko E."/>
            <person name="Jarju S."/>
            <person name="Secka A."/>
            <person name="Antonio M."/>
            <person name="Oren A."/>
            <person name="Chaudhuri R.R."/>
            <person name="La Ragione R."/>
            <person name="Hildebrand F."/>
            <person name="Pallen M.J."/>
        </authorList>
    </citation>
    <scope>NUCLEOTIDE SEQUENCE</scope>
    <source>
        <strain evidence="1">B1-16210</strain>
    </source>
</reference>
<reference evidence="1" key="1">
    <citation type="submission" date="2020-10" db="EMBL/GenBank/DDBJ databases">
        <authorList>
            <person name="Gilroy R."/>
        </authorList>
    </citation>
    <scope>NUCLEOTIDE SEQUENCE</scope>
    <source>
        <strain evidence="1">B1-16210</strain>
    </source>
</reference>